<dbReference type="CDD" id="cd04186">
    <property type="entry name" value="GT_2_like_c"/>
    <property type="match status" value="1"/>
</dbReference>
<comment type="caution">
    <text evidence="1">The sequence shown here is derived from an EMBL/GenBank/DDBJ whole genome shotgun (WGS) entry which is preliminary data.</text>
</comment>
<name>A0A158KSV9_9BURK</name>
<dbReference type="SUPFAM" id="SSF53448">
    <property type="entry name" value="Nucleotide-diphospho-sugar transferases"/>
    <property type="match status" value="1"/>
</dbReference>
<proteinExistence type="predicted"/>
<dbReference type="Gene3D" id="3.90.550.10">
    <property type="entry name" value="Spore Coat Polysaccharide Biosynthesis Protein SpsA, Chain A"/>
    <property type="match status" value="1"/>
</dbReference>
<dbReference type="GO" id="GO:0016740">
    <property type="term" value="F:transferase activity"/>
    <property type="evidence" value="ECO:0007669"/>
    <property type="project" value="UniProtKB-KW"/>
</dbReference>
<evidence type="ECO:0000313" key="2">
    <source>
        <dbReference type="Proteomes" id="UP000054770"/>
    </source>
</evidence>
<dbReference type="Pfam" id="PF13641">
    <property type="entry name" value="Glyco_tranf_2_3"/>
    <property type="match status" value="1"/>
</dbReference>
<gene>
    <name evidence="1" type="ORF">AWB68_07052</name>
</gene>
<keyword evidence="2" id="KW-1185">Reference proteome</keyword>
<dbReference type="EMBL" id="FCON02000145">
    <property type="protein sequence ID" value="SAL83809.1"/>
    <property type="molecule type" value="Genomic_DNA"/>
</dbReference>
<evidence type="ECO:0000313" key="1">
    <source>
        <dbReference type="EMBL" id="SAL83809.1"/>
    </source>
</evidence>
<dbReference type="InterPro" id="IPR029044">
    <property type="entry name" value="Nucleotide-diphossugar_trans"/>
</dbReference>
<dbReference type="RefSeq" id="WP_087648925.1">
    <property type="nucleotide sequence ID" value="NZ_FCON02000145.1"/>
</dbReference>
<dbReference type="Proteomes" id="UP000054770">
    <property type="component" value="Unassembled WGS sequence"/>
</dbReference>
<dbReference type="OrthoDB" id="9771846at2"/>
<dbReference type="PANTHER" id="PTHR43179">
    <property type="entry name" value="RHAMNOSYLTRANSFERASE WBBL"/>
    <property type="match status" value="1"/>
</dbReference>
<accession>A0A158KSV9</accession>
<keyword evidence="1" id="KW-0808">Transferase</keyword>
<organism evidence="1 2">
    <name type="scientific">Caballeronia choica</name>
    <dbReference type="NCBI Taxonomy" id="326476"/>
    <lineage>
        <taxon>Bacteria</taxon>
        <taxon>Pseudomonadati</taxon>
        <taxon>Pseudomonadota</taxon>
        <taxon>Betaproteobacteria</taxon>
        <taxon>Burkholderiales</taxon>
        <taxon>Burkholderiaceae</taxon>
        <taxon>Caballeronia</taxon>
    </lineage>
</organism>
<dbReference type="AlphaFoldDB" id="A0A158KSV9"/>
<sequence length="276" mass="31002">MRSESGDLNVVVVNYRTPERTVRCVASMLALRIALASDMVVVDNASPDDSYRKLHETLPDGVRLVRASMNRGFAAGVNFGIVAGTRRRVLVLNPDTYFVDNSIDKALAVFDASSEVGMVGLDLTYPDGVRQYSARRFYSLLDIIGRRTPLGRLSFLERRVNRHMMVEAWTPGIPFDADWVMGAGFIVKREAYEALGGMDEHYFLYMEDVDLCARMWRSGYRIACVPGARLMHDHQRQSAGGPLSSAARCHLHSLFTFSHKFRIPLTSPPRIDGLQR</sequence>
<dbReference type="PANTHER" id="PTHR43179:SF7">
    <property type="entry name" value="RHAMNOSYLTRANSFERASE WBBL"/>
    <property type="match status" value="1"/>
</dbReference>
<protein>
    <submittedName>
        <fullName evidence="1">Glycosyl transferase family protein</fullName>
    </submittedName>
</protein>
<reference evidence="1" key="1">
    <citation type="submission" date="2016-01" db="EMBL/GenBank/DDBJ databases">
        <authorList>
            <person name="Peeters C."/>
        </authorList>
    </citation>
    <scope>NUCLEOTIDE SEQUENCE [LARGE SCALE GENOMIC DNA]</scope>
    <source>
        <strain evidence="1">LMG 22940</strain>
    </source>
</reference>